<keyword evidence="2" id="KW-1185">Reference proteome</keyword>
<organism evidence="1 2">
    <name type="scientific">Trachymyrmex cornetzi</name>
    <dbReference type="NCBI Taxonomy" id="471704"/>
    <lineage>
        <taxon>Eukaryota</taxon>
        <taxon>Metazoa</taxon>
        <taxon>Ecdysozoa</taxon>
        <taxon>Arthropoda</taxon>
        <taxon>Hexapoda</taxon>
        <taxon>Insecta</taxon>
        <taxon>Pterygota</taxon>
        <taxon>Neoptera</taxon>
        <taxon>Endopterygota</taxon>
        <taxon>Hymenoptera</taxon>
        <taxon>Apocrita</taxon>
        <taxon>Aculeata</taxon>
        <taxon>Formicoidea</taxon>
        <taxon>Formicidae</taxon>
        <taxon>Myrmicinae</taxon>
        <taxon>Trachymyrmex</taxon>
    </lineage>
</organism>
<protein>
    <submittedName>
        <fullName evidence="1">Uncharacterized protein</fullName>
    </submittedName>
</protein>
<dbReference type="Proteomes" id="UP000078492">
    <property type="component" value="Unassembled WGS sequence"/>
</dbReference>
<dbReference type="AlphaFoldDB" id="A0A195EDI3"/>
<proteinExistence type="predicted"/>
<gene>
    <name evidence="1" type="ORF">ALC57_04655</name>
</gene>
<evidence type="ECO:0000313" key="1">
    <source>
        <dbReference type="EMBL" id="KYN22872.1"/>
    </source>
</evidence>
<accession>A0A195EDI3</accession>
<sequence>MKLPAAADLGVSRIRGLVSVTLTVTVPPETVKAADSGCFPTLFPSLPSSFCGVTAFFLSASSFFNASAFACGVPACTFAAVALELAGVFFLPINNHLYDAPIHVCRQMNPVVFEDLGITSWVAALGMDAASAGHLIHVHIVDTIRNIRILPRSGAFLPNISFPHPSWVP</sequence>
<reference evidence="1 2" key="1">
    <citation type="submission" date="2015-09" db="EMBL/GenBank/DDBJ databases">
        <title>Trachymyrmex cornetzi WGS genome.</title>
        <authorList>
            <person name="Nygaard S."/>
            <person name="Hu H."/>
            <person name="Boomsma J."/>
            <person name="Zhang G."/>
        </authorList>
    </citation>
    <scope>NUCLEOTIDE SEQUENCE [LARGE SCALE GENOMIC DNA]</scope>
    <source>
        <strain evidence="1">Tcor2-1</strain>
        <tissue evidence="1">Whole body</tissue>
    </source>
</reference>
<dbReference type="EMBL" id="KQ979074">
    <property type="protein sequence ID" value="KYN22872.1"/>
    <property type="molecule type" value="Genomic_DNA"/>
</dbReference>
<evidence type="ECO:0000313" key="2">
    <source>
        <dbReference type="Proteomes" id="UP000078492"/>
    </source>
</evidence>
<name>A0A195EDI3_9HYME</name>